<keyword evidence="13" id="KW-0003">3Fe-4S</keyword>
<dbReference type="GO" id="GO:0009055">
    <property type="term" value="F:electron transfer activity"/>
    <property type="evidence" value="ECO:0007669"/>
    <property type="project" value="InterPro"/>
</dbReference>
<comment type="cofactor">
    <cofactor evidence="14">
        <name>[2Fe-2S] cluster</name>
        <dbReference type="ChEBI" id="CHEBI:190135"/>
    </cofactor>
</comment>
<dbReference type="PANTHER" id="PTHR11921">
    <property type="entry name" value="SUCCINATE DEHYDROGENASE IRON-SULFUR PROTEIN"/>
    <property type="match status" value="1"/>
</dbReference>
<dbReference type="InterPro" id="IPR050573">
    <property type="entry name" value="SDH/FRD_Iron-Sulfur"/>
</dbReference>
<keyword evidence="17" id="KW-1185">Reference proteome</keyword>
<dbReference type="Gene3D" id="1.10.1060.10">
    <property type="entry name" value="Alpha-helical ferredoxin"/>
    <property type="match status" value="1"/>
</dbReference>
<dbReference type="GO" id="GO:0008177">
    <property type="term" value="F:succinate dehydrogenase (quinone) activity"/>
    <property type="evidence" value="ECO:0007669"/>
    <property type="project" value="UniProtKB-EC"/>
</dbReference>
<dbReference type="PANTHER" id="PTHR11921:SF29">
    <property type="entry name" value="SUCCINATE DEHYDROGENASE [UBIQUINONE] IRON-SULFUR SUBUNIT, MITOCHONDRIAL"/>
    <property type="match status" value="1"/>
</dbReference>
<dbReference type="InterPro" id="IPR006058">
    <property type="entry name" value="2Fe2S_fd_BS"/>
</dbReference>
<dbReference type="OrthoDB" id="144910at2157"/>
<dbReference type="InterPro" id="IPR004489">
    <property type="entry name" value="Succ_DH/fum_Rdtase_Fe-S"/>
</dbReference>
<dbReference type="GO" id="GO:0006099">
    <property type="term" value="P:tricarboxylic acid cycle"/>
    <property type="evidence" value="ECO:0007669"/>
    <property type="project" value="UniProtKB-KW"/>
</dbReference>
<evidence type="ECO:0000256" key="12">
    <source>
        <dbReference type="ARBA" id="ARBA00023014"/>
    </source>
</evidence>
<dbReference type="PROSITE" id="PS00197">
    <property type="entry name" value="2FE2S_FER_1"/>
    <property type="match status" value="1"/>
</dbReference>
<evidence type="ECO:0000256" key="7">
    <source>
        <dbReference type="ARBA" id="ARBA00022532"/>
    </source>
</evidence>
<keyword evidence="7" id="KW-0816">Tricarboxylic acid cycle</keyword>
<protein>
    <recommendedName>
        <fullName evidence="5">succinate dehydrogenase</fullName>
        <ecNumber evidence="5">1.3.5.1</ecNumber>
    </recommendedName>
</protein>
<dbReference type="PROSITE" id="PS51085">
    <property type="entry name" value="2FE2S_FER_2"/>
    <property type="match status" value="1"/>
</dbReference>
<evidence type="ECO:0000256" key="8">
    <source>
        <dbReference type="ARBA" id="ARBA00022714"/>
    </source>
</evidence>
<keyword evidence="12" id="KW-0411">Iron-sulfur</keyword>
<evidence type="ECO:0000256" key="3">
    <source>
        <dbReference type="ARBA" id="ARBA00005163"/>
    </source>
</evidence>
<keyword evidence="11" id="KW-0408">Iron</keyword>
<evidence type="ECO:0000256" key="9">
    <source>
        <dbReference type="ARBA" id="ARBA00022723"/>
    </source>
</evidence>
<dbReference type="InterPro" id="IPR025192">
    <property type="entry name" value="Succ_DH/fum_Rdtase_N"/>
</dbReference>
<dbReference type="GO" id="GO:0051539">
    <property type="term" value="F:4 iron, 4 sulfur cluster binding"/>
    <property type="evidence" value="ECO:0007669"/>
    <property type="project" value="UniProtKB-KW"/>
</dbReference>
<comment type="cofactor">
    <cofactor evidence="1">
        <name>[3Fe-4S] cluster</name>
        <dbReference type="ChEBI" id="CHEBI:21137"/>
    </cofactor>
</comment>
<feature type="domain" description="2Fe-2S ferredoxin-type" evidence="15">
    <location>
        <begin position="2"/>
        <end position="95"/>
    </location>
</feature>
<dbReference type="GO" id="GO:0051537">
    <property type="term" value="F:2 iron, 2 sulfur cluster binding"/>
    <property type="evidence" value="ECO:0007669"/>
    <property type="project" value="UniProtKB-KW"/>
</dbReference>
<dbReference type="EC" id="1.3.5.1" evidence="5"/>
<evidence type="ECO:0000256" key="1">
    <source>
        <dbReference type="ARBA" id="ARBA00001927"/>
    </source>
</evidence>
<evidence type="ECO:0000256" key="10">
    <source>
        <dbReference type="ARBA" id="ARBA00023002"/>
    </source>
</evidence>
<dbReference type="NCBIfam" id="NF004616">
    <property type="entry name" value="PRK05950.1"/>
    <property type="match status" value="1"/>
</dbReference>
<name>A0A1I0A9D4_9EURY</name>
<keyword evidence="6" id="KW-0004">4Fe-4S</keyword>
<dbReference type="Pfam" id="PF13085">
    <property type="entry name" value="Fer2_3"/>
    <property type="match status" value="1"/>
</dbReference>
<gene>
    <name evidence="16" type="ORF">SAMN04488587_1495</name>
</gene>
<dbReference type="Proteomes" id="UP000243338">
    <property type="component" value="Unassembled WGS sequence"/>
</dbReference>
<reference evidence="17" key="1">
    <citation type="submission" date="2016-10" db="EMBL/GenBank/DDBJ databases">
        <authorList>
            <person name="Varghese N."/>
            <person name="Submissions S."/>
        </authorList>
    </citation>
    <scope>NUCLEOTIDE SEQUENCE [LARGE SCALE GENOMIC DNA]</scope>
    <source>
        <strain evidence="17">SLH 33</strain>
    </source>
</reference>
<dbReference type="GO" id="GO:0046872">
    <property type="term" value="F:metal ion binding"/>
    <property type="evidence" value="ECO:0007669"/>
    <property type="project" value="UniProtKB-KW"/>
</dbReference>
<comment type="similarity">
    <text evidence="4">Belongs to the succinate dehydrogenase/fumarate reductase iron-sulfur protein family.</text>
</comment>
<dbReference type="AlphaFoldDB" id="A0A1I0A9D4"/>
<dbReference type="EMBL" id="FOHQ01000004">
    <property type="protein sequence ID" value="SES90618.1"/>
    <property type="molecule type" value="Genomic_DNA"/>
</dbReference>
<dbReference type="SUPFAM" id="SSF46548">
    <property type="entry name" value="alpha-helical ferredoxin"/>
    <property type="match status" value="1"/>
</dbReference>
<evidence type="ECO:0000256" key="6">
    <source>
        <dbReference type="ARBA" id="ARBA00022485"/>
    </source>
</evidence>
<keyword evidence="10" id="KW-0560">Oxidoreductase</keyword>
<dbReference type="GO" id="GO:0022904">
    <property type="term" value="P:respiratory electron transport chain"/>
    <property type="evidence" value="ECO:0007669"/>
    <property type="project" value="TreeGrafter"/>
</dbReference>
<evidence type="ECO:0000259" key="15">
    <source>
        <dbReference type="PROSITE" id="PS51085"/>
    </source>
</evidence>
<dbReference type="STRING" id="1353158.SAMN04488587_1495"/>
<dbReference type="InterPro" id="IPR036010">
    <property type="entry name" value="2Fe-2S_ferredoxin-like_sf"/>
</dbReference>
<dbReference type="SUPFAM" id="SSF54292">
    <property type="entry name" value="2Fe-2S ferredoxin-like"/>
    <property type="match status" value="1"/>
</dbReference>
<dbReference type="InterPro" id="IPR001041">
    <property type="entry name" value="2Fe-2S_ferredoxin-type"/>
</dbReference>
<evidence type="ECO:0000256" key="2">
    <source>
        <dbReference type="ARBA" id="ARBA00001966"/>
    </source>
</evidence>
<evidence type="ECO:0000256" key="14">
    <source>
        <dbReference type="ARBA" id="ARBA00034078"/>
    </source>
</evidence>
<evidence type="ECO:0000256" key="4">
    <source>
        <dbReference type="ARBA" id="ARBA00009433"/>
    </source>
</evidence>
<dbReference type="PROSITE" id="PS00198">
    <property type="entry name" value="4FE4S_FER_1"/>
    <property type="match status" value="1"/>
</dbReference>
<dbReference type="InterPro" id="IPR017900">
    <property type="entry name" value="4Fe4S_Fe_S_CS"/>
</dbReference>
<dbReference type="NCBIfam" id="TIGR00384">
    <property type="entry name" value="dhsB"/>
    <property type="match status" value="1"/>
</dbReference>
<keyword evidence="8" id="KW-0001">2Fe-2S</keyword>
<evidence type="ECO:0000256" key="5">
    <source>
        <dbReference type="ARBA" id="ARBA00012792"/>
    </source>
</evidence>
<comment type="cofactor">
    <cofactor evidence="2">
        <name>[4Fe-4S] cluster</name>
        <dbReference type="ChEBI" id="CHEBI:49883"/>
    </cofactor>
</comment>
<dbReference type="Gene3D" id="3.10.20.30">
    <property type="match status" value="1"/>
</dbReference>
<proteinExistence type="inferred from homology"/>
<dbReference type="InterPro" id="IPR009051">
    <property type="entry name" value="Helical_ferredxn"/>
</dbReference>
<evidence type="ECO:0000256" key="11">
    <source>
        <dbReference type="ARBA" id="ARBA00023004"/>
    </source>
</evidence>
<comment type="pathway">
    <text evidence="3">Carbohydrate metabolism; tricarboxylic acid cycle.</text>
</comment>
<evidence type="ECO:0000313" key="17">
    <source>
        <dbReference type="Proteomes" id="UP000243338"/>
    </source>
</evidence>
<dbReference type="FunFam" id="1.10.1060.10:FF:000003">
    <property type="entry name" value="Succinate dehydrogenase iron-sulfur subunit"/>
    <property type="match status" value="1"/>
</dbReference>
<dbReference type="InterPro" id="IPR012675">
    <property type="entry name" value="Beta-grasp_dom_sf"/>
</dbReference>
<accession>A0A1I0A9D4</accession>
<dbReference type="RefSeq" id="WP_091689991.1">
    <property type="nucleotide sequence ID" value="NZ_CAAGSJ010000002.1"/>
</dbReference>
<dbReference type="GO" id="GO:0051538">
    <property type="term" value="F:3 iron, 4 sulfur cluster binding"/>
    <property type="evidence" value="ECO:0007669"/>
    <property type="project" value="UniProtKB-KW"/>
</dbReference>
<dbReference type="InterPro" id="IPR017896">
    <property type="entry name" value="4Fe4S_Fe-S-bd"/>
</dbReference>
<sequence>MIKLKIRRQDGENVWYDLFEVEDRPGMNLLEALFYVQEKLDGSLTFRYSCRGAVCGSCGMLINRVPRLACKTQVSDLRKEPTNEGNPEVLITNKKTETDNDEILIEPLPNLDVIRDLVVDMDPFYSLLESVRPWLEMKNDIPEKENIMDQETQVKLEQYTNCILCAICHGSCPVAERDRKYYGPAALAKAWRFDLDPRENEENRKERLEIVDSESGVWGCDTVYKCVAVCPKKVAPTLGINELRNRIDTNKKKEE</sequence>
<evidence type="ECO:0000313" key="16">
    <source>
        <dbReference type="EMBL" id="SES90618.1"/>
    </source>
</evidence>
<dbReference type="CDD" id="cd00207">
    <property type="entry name" value="fer2"/>
    <property type="match status" value="1"/>
</dbReference>
<organism evidence="16 17">
    <name type="scientific">Methanococcoides vulcani</name>
    <dbReference type="NCBI Taxonomy" id="1353158"/>
    <lineage>
        <taxon>Archaea</taxon>
        <taxon>Methanobacteriati</taxon>
        <taxon>Methanobacteriota</taxon>
        <taxon>Stenosarchaea group</taxon>
        <taxon>Methanomicrobia</taxon>
        <taxon>Methanosarcinales</taxon>
        <taxon>Methanosarcinaceae</taxon>
        <taxon>Methanococcoides</taxon>
    </lineage>
</organism>
<keyword evidence="9" id="KW-0479">Metal-binding</keyword>
<dbReference type="Pfam" id="PF13183">
    <property type="entry name" value="Fer4_8"/>
    <property type="match status" value="1"/>
</dbReference>
<evidence type="ECO:0000256" key="13">
    <source>
        <dbReference type="ARBA" id="ARBA00023291"/>
    </source>
</evidence>